<dbReference type="PANTHER" id="PTHR44145:SF3">
    <property type="entry name" value="DNAJ HOMOLOG SUBFAMILY A MEMBER 3, MITOCHONDRIAL"/>
    <property type="match status" value="1"/>
</dbReference>
<evidence type="ECO:0000313" key="5">
    <source>
        <dbReference type="EMBL" id="PKS07777.1"/>
    </source>
</evidence>
<organism evidence="5 6">
    <name type="scientific">Lomentospora prolificans</name>
    <dbReference type="NCBI Taxonomy" id="41688"/>
    <lineage>
        <taxon>Eukaryota</taxon>
        <taxon>Fungi</taxon>
        <taxon>Dikarya</taxon>
        <taxon>Ascomycota</taxon>
        <taxon>Pezizomycotina</taxon>
        <taxon>Sordariomycetes</taxon>
        <taxon>Hypocreomycetidae</taxon>
        <taxon>Microascales</taxon>
        <taxon>Microascaceae</taxon>
        <taxon>Lomentospora</taxon>
    </lineage>
</organism>
<name>A0A2N3N5T7_9PEZI</name>
<dbReference type="Gene3D" id="1.10.287.110">
    <property type="entry name" value="DnaJ domain"/>
    <property type="match status" value="1"/>
</dbReference>
<feature type="compositionally biased region" description="Basic and acidic residues" evidence="2">
    <location>
        <begin position="163"/>
        <end position="174"/>
    </location>
</feature>
<reference evidence="5 6" key="1">
    <citation type="journal article" date="2017" name="G3 (Bethesda)">
        <title>First Draft Genome Sequence of the Pathogenic Fungus Lomentospora prolificans (Formerly Scedosporium prolificans).</title>
        <authorList>
            <person name="Luo R."/>
            <person name="Zimin A."/>
            <person name="Workman R."/>
            <person name="Fan Y."/>
            <person name="Pertea G."/>
            <person name="Grossman N."/>
            <person name="Wear M.P."/>
            <person name="Jia B."/>
            <person name="Miller H."/>
            <person name="Casadevall A."/>
            <person name="Timp W."/>
            <person name="Zhang S.X."/>
            <person name="Salzberg S.L."/>
        </authorList>
    </citation>
    <scope>NUCLEOTIDE SEQUENCE [LARGE SCALE GENOMIC DNA]</scope>
    <source>
        <strain evidence="5 6">JHH-5317</strain>
    </source>
</reference>
<dbReference type="VEuPathDB" id="FungiDB:jhhlp_006385"/>
<dbReference type="InterPro" id="IPR036869">
    <property type="entry name" value="J_dom_sf"/>
</dbReference>
<dbReference type="SUPFAM" id="SSF46565">
    <property type="entry name" value="Chaperone J-domain"/>
    <property type="match status" value="1"/>
</dbReference>
<keyword evidence="3" id="KW-0472">Membrane</keyword>
<dbReference type="CDD" id="cd06257">
    <property type="entry name" value="DnaJ"/>
    <property type="match status" value="1"/>
</dbReference>
<feature type="region of interest" description="Disordered" evidence="2">
    <location>
        <begin position="99"/>
        <end position="244"/>
    </location>
</feature>
<sequence length="290" mass="31473">MPLCHFPSRAAAISAVGLNPLRQPFTTSARRLAQPHDDKESHYDILQVPHNASPAEIKRSFYALSKKHHPDHNPSDPHASRRFVRISEAYSVLSAPAKRAAYDRDARHSHAHSHHATPSHQYATGPAGGRPASGLGRRRPTTNSTRGSFRGPPPSFYRQGGWGEHHEKRKEAHEQSTAGGGGSSTASSTSSGVGGMGPGQDPFGHKEHVPHFDTVSHERTHKRQDQRRASRRAADESPLGGDGSSPVAFVFIVSGILVVASLVPLLFAPSERPRRRPKKQPTSKSTKQAS</sequence>
<gene>
    <name evidence="5" type="ORF">jhhlp_006385</name>
</gene>
<dbReference type="InterPro" id="IPR051938">
    <property type="entry name" value="Apopto_cytoskel_mod"/>
</dbReference>
<dbReference type="OrthoDB" id="10250354at2759"/>
<keyword evidence="6" id="KW-1185">Reference proteome</keyword>
<dbReference type="STRING" id="41688.A0A2N3N5T7"/>
<dbReference type="EMBL" id="NLAX01000701">
    <property type="protein sequence ID" value="PKS07777.1"/>
    <property type="molecule type" value="Genomic_DNA"/>
</dbReference>
<evidence type="ECO:0000313" key="6">
    <source>
        <dbReference type="Proteomes" id="UP000233524"/>
    </source>
</evidence>
<dbReference type="InterPro" id="IPR001623">
    <property type="entry name" value="DnaJ_domain"/>
</dbReference>
<feature type="compositionally biased region" description="Basic and acidic residues" evidence="2">
    <location>
        <begin position="226"/>
        <end position="235"/>
    </location>
</feature>
<dbReference type="PROSITE" id="PS50076">
    <property type="entry name" value="DNAJ_2"/>
    <property type="match status" value="1"/>
</dbReference>
<proteinExistence type="predicted"/>
<feature type="transmembrane region" description="Helical" evidence="3">
    <location>
        <begin position="247"/>
        <end position="268"/>
    </location>
</feature>
<dbReference type="Proteomes" id="UP000233524">
    <property type="component" value="Unassembled WGS sequence"/>
</dbReference>
<keyword evidence="1" id="KW-0143">Chaperone</keyword>
<dbReference type="Pfam" id="PF00226">
    <property type="entry name" value="DnaJ"/>
    <property type="match status" value="1"/>
</dbReference>
<dbReference type="InParanoid" id="A0A2N3N5T7"/>
<dbReference type="PRINTS" id="PR00625">
    <property type="entry name" value="JDOMAIN"/>
</dbReference>
<evidence type="ECO:0000256" key="2">
    <source>
        <dbReference type="SAM" id="MobiDB-lite"/>
    </source>
</evidence>
<feature type="domain" description="J" evidence="4">
    <location>
        <begin position="41"/>
        <end position="106"/>
    </location>
</feature>
<comment type="caution">
    <text evidence="5">The sequence shown here is derived from an EMBL/GenBank/DDBJ whole genome shotgun (WGS) entry which is preliminary data.</text>
</comment>
<dbReference type="PANTHER" id="PTHR44145">
    <property type="entry name" value="DNAJ HOMOLOG SUBFAMILY A MEMBER 3, MITOCHONDRIAL"/>
    <property type="match status" value="1"/>
</dbReference>
<feature type="compositionally biased region" description="Basic and acidic residues" evidence="2">
    <location>
        <begin position="203"/>
        <end position="218"/>
    </location>
</feature>
<keyword evidence="3" id="KW-1133">Transmembrane helix</keyword>
<evidence type="ECO:0000256" key="3">
    <source>
        <dbReference type="SAM" id="Phobius"/>
    </source>
</evidence>
<evidence type="ECO:0000259" key="4">
    <source>
        <dbReference type="PROSITE" id="PS50076"/>
    </source>
</evidence>
<keyword evidence="3" id="KW-0812">Transmembrane</keyword>
<feature type="region of interest" description="Disordered" evidence="2">
    <location>
        <begin position="268"/>
        <end position="290"/>
    </location>
</feature>
<protein>
    <recommendedName>
        <fullName evidence="4">J domain-containing protein</fullName>
    </recommendedName>
</protein>
<evidence type="ECO:0000256" key="1">
    <source>
        <dbReference type="ARBA" id="ARBA00023186"/>
    </source>
</evidence>
<dbReference type="AlphaFoldDB" id="A0A2N3N5T7"/>
<dbReference type="SMART" id="SM00271">
    <property type="entry name" value="DnaJ"/>
    <property type="match status" value="1"/>
</dbReference>
<accession>A0A2N3N5T7</accession>